<keyword evidence="2" id="KW-1185">Reference proteome</keyword>
<dbReference type="Proteomes" id="UP001236014">
    <property type="component" value="Chromosome"/>
</dbReference>
<dbReference type="PANTHER" id="PTHR34389:SF2">
    <property type="entry name" value="L-RHAMNOSE MUTAROTASE"/>
    <property type="match status" value="1"/>
</dbReference>
<reference evidence="1 2" key="1">
    <citation type="submission" date="2023-06" db="EMBL/GenBank/DDBJ databases">
        <authorList>
            <person name="Oyuntsetseg B."/>
            <person name="Kim S.B."/>
        </authorList>
    </citation>
    <scope>NUCLEOTIDE SEQUENCE [LARGE SCALE GENOMIC DNA]</scope>
    <source>
        <strain evidence="1 2">2-15</strain>
    </source>
</reference>
<protein>
    <submittedName>
        <fullName evidence="1">L-rhamnose mutarotase</fullName>
    </submittedName>
</protein>
<dbReference type="RefSeq" id="WP_285967337.1">
    <property type="nucleotide sequence ID" value="NZ_CP127294.1"/>
</dbReference>
<dbReference type="Pfam" id="PF05336">
    <property type="entry name" value="rhaM"/>
    <property type="match status" value="1"/>
</dbReference>
<name>A0A9Y2IB02_9PSEU</name>
<evidence type="ECO:0000313" key="2">
    <source>
        <dbReference type="Proteomes" id="UP001236014"/>
    </source>
</evidence>
<dbReference type="KEGG" id="acab:QRX50_34720"/>
<gene>
    <name evidence="1" type="ORF">QRX50_34720</name>
</gene>
<organism evidence="1 2">
    <name type="scientific">Amycolatopsis carbonis</name>
    <dbReference type="NCBI Taxonomy" id="715471"/>
    <lineage>
        <taxon>Bacteria</taxon>
        <taxon>Bacillati</taxon>
        <taxon>Actinomycetota</taxon>
        <taxon>Actinomycetes</taxon>
        <taxon>Pseudonocardiales</taxon>
        <taxon>Pseudonocardiaceae</taxon>
        <taxon>Amycolatopsis</taxon>
    </lineage>
</organism>
<dbReference type="GO" id="GO:0019301">
    <property type="term" value="P:rhamnose catabolic process"/>
    <property type="evidence" value="ECO:0007669"/>
    <property type="project" value="TreeGrafter"/>
</dbReference>
<accession>A0A9Y2IB02</accession>
<dbReference type="InterPro" id="IPR008000">
    <property type="entry name" value="Rham/fucose_mutarotase"/>
</dbReference>
<dbReference type="GO" id="GO:0016857">
    <property type="term" value="F:racemase and epimerase activity, acting on carbohydrates and derivatives"/>
    <property type="evidence" value="ECO:0007669"/>
    <property type="project" value="InterPro"/>
</dbReference>
<proteinExistence type="predicted"/>
<evidence type="ECO:0000313" key="1">
    <source>
        <dbReference type="EMBL" id="WIX76589.1"/>
    </source>
</evidence>
<dbReference type="EMBL" id="CP127294">
    <property type="protein sequence ID" value="WIX76589.1"/>
    <property type="molecule type" value="Genomic_DNA"/>
</dbReference>
<dbReference type="AlphaFoldDB" id="A0A9Y2IB02"/>
<sequence>MARYCFQLHVRPERMAEYAERHRAVWPEMQAALRDTGWRNYSLFLREDGLLIGYVEADDLAAAQAAMAETEVNARWQAEMAQFFTGLDGRGPDEGFALLTEVFHLDDERASA</sequence>
<dbReference type="Gene3D" id="3.30.70.100">
    <property type="match status" value="1"/>
</dbReference>
<dbReference type="InterPro" id="IPR011008">
    <property type="entry name" value="Dimeric_a/b-barrel"/>
</dbReference>
<dbReference type="SUPFAM" id="SSF54909">
    <property type="entry name" value="Dimeric alpha+beta barrel"/>
    <property type="match status" value="1"/>
</dbReference>
<dbReference type="PANTHER" id="PTHR34389">
    <property type="entry name" value="L-RHAMNOSE MUTAROTASE"/>
    <property type="match status" value="1"/>
</dbReference>